<dbReference type="Pfam" id="PF16976">
    <property type="entry name" value="RcpC"/>
    <property type="match status" value="1"/>
</dbReference>
<feature type="domain" description="Flp pilus assembly protein RcpC/CpaB" evidence="1">
    <location>
        <begin position="121"/>
        <end position="247"/>
    </location>
</feature>
<name>A0A919N223_9ACTN</name>
<evidence type="ECO:0000313" key="2">
    <source>
        <dbReference type="EMBL" id="GIE98422.1"/>
    </source>
</evidence>
<dbReference type="Proteomes" id="UP000636960">
    <property type="component" value="Unassembled WGS sequence"/>
</dbReference>
<proteinExistence type="predicted"/>
<organism evidence="2 3">
    <name type="scientific">Paractinoplanes rishiriensis</name>
    <dbReference type="NCBI Taxonomy" id="1050105"/>
    <lineage>
        <taxon>Bacteria</taxon>
        <taxon>Bacillati</taxon>
        <taxon>Actinomycetota</taxon>
        <taxon>Actinomycetes</taxon>
        <taxon>Micromonosporales</taxon>
        <taxon>Micromonosporaceae</taxon>
        <taxon>Paractinoplanes</taxon>
    </lineage>
</organism>
<reference evidence="2" key="1">
    <citation type="submission" date="2021-01" db="EMBL/GenBank/DDBJ databases">
        <title>Whole genome shotgun sequence of Actinoplanes rishiriensis NBRC 108556.</title>
        <authorList>
            <person name="Komaki H."/>
            <person name="Tamura T."/>
        </authorList>
    </citation>
    <scope>NUCLEOTIDE SEQUENCE</scope>
    <source>
        <strain evidence="2">NBRC 108556</strain>
    </source>
</reference>
<evidence type="ECO:0000259" key="1">
    <source>
        <dbReference type="Pfam" id="PF16976"/>
    </source>
</evidence>
<gene>
    <name evidence="2" type="ORF">Ari01nite_58870</name>
</gene>
<dbReference type="InterPro" id="IPR031571">
    <property type="entry name" value="RcpC_dom"/>
</dbReference>
<dbReference type="EMBL" id="BOMV01000062">
    <property type="protein sequence ID" value="GIE98422.1"/>
    <property type="molecule type" value="Genomic_DNA"/>
</dbReference>
<dbReference type="AlphaFoldDB" id="A0A919N223"/>
<keyword evidence="3" id="KW-1185">Reference proteome</keyword>
<accession>A0A919N223</accession>
<evidence type="ECO:0000313" key="3">
    <source>
        <dbReference type="Proteomes" id="UP000636960"/>
    </source>
</evidence>
<sequence length="262" mass="27382">MRRRILILMVALVLAGLSGVAVVAYGRGADRRALEGQQGTWVLLATARIPAGTTGAEIRSRKLVRQVLMPARTVPSGALVRMENGLDGLELNTELHPDQMLLRRQFEDAAPTAPSPAPTFSLPAGKIAVSVELSTGRQVAGNVDPGAVVKVFHTYPRQETVGRRQTTDVVIDRARVISVGERAPVASPTPAVSVAPSTGAEVAPTVLPADPAGGEILLRYVVTLAVTQSEATRLINGYNDGYLHLGLVSAPAPAPSKAGPAS</sequence>
<dbReference type="RefSeq" id="WP_203785452.1">
    <property type="nucleotide sequence ID" value="NZ_BOMV01000062.1"/>
</dbReference>
<protein>
    <recommendedName>
        <fullName evidence="1">Flp pilus assembly protein RcpC/CpaB domain-containing protein</fullName>
    </recommendedName>
</protein>
<comment type="caution">
    <text evidence="2">The sequence shown here is derived from an EMBL/GenBank/DDBJ whole genome shotgun (WGS) entry which is preliminary data.</text>
</comment>